<dbReference type="Gramene" id="PHT82513">
    <property type="protein sequence ID" value="PHT82513"/>
    <property type="gene ID" value="T459_15528"/>
</dbReference>
<dbReference type="GO" id="GO:0043531">
    <property type="term" value="F:ADP binding"/>
    <property type="evidence" value="ECO:0007669"/>
    <property type="project" value="InterPro"/>
</dbReference>
<protein>
    <recommendedName>
        <fullName evidence="15">AAA+ ATPase domain-containing protein</fullName>
    </recommendedName>
</protein>
<dbReference type="InterPro" id="IPR003593">
    <property type="entry name" value="AAA+_ATPase"/>
</dbReference>
<evidence type="ECO:0000256" key="8">
    <source>
        <dbReference type="ARBA" id="ARBA00022737"/>
    </source>
</evidence>
<dbReference type="GO" id="GO:0009626">
    <property type="term" value="P:plant-type hypersensitive response"/>
    <property type="evidence" value="ECO:0007669"/>
    <property type="project" value="UniProtKB-KW"/>
</dbReference>
<evidence type="ECO:0000313" key="17">
    <source>
        <dbReference type="Proteomes" id="UP000222542"/>
    </source>
</evidence>
<dbReference type="GO" id="GO:0005737">
    <property type="term" value="C:cytoplasm"/>
    <property type="evidence" value="ECO:0007669"/>
    <property type="project" value="UniProtKB-SubCell"/>
</dbReference>
<dbReference type="SUPFAM" id="SSF52540">
    <property type="entry name" value="P-loop containing nucleoside triphosphate hydrolases"/>
    <property type="match status" value="2"/>
</dbReference>
<keyword evidence="6" id="KW-0433">Leucine-rich repeat</keyword>
<dbReference type="Gene3D" id="1.10.8.430">
    <property type="entry name" value="Helical domain of apoptotic protease-activating factors"/>
    <property type="match status" value="2"/>
</dbReference>
<evidence type="ECO:0000256" key="1">
    <source>
        <dbReference type="ARBA" id="ARBA00002074"/>
    </source>
</evidence>
<dbReference type="GO" id="GO:0016020">
    <property type="term" value="C:membrane"/>
    <property type="evidence" value="ECO:0007669"/>
    <property type="project" value="UniProtKB-SubCell"/>
</dbReference>
<dbReference type="Gene3D" id="1.20.5.4130">
    <property type="match status" value="2"/>
</dbReference>
<dbReference type="OMA" id="KLYNHPF"/>
<evidence type="ECO:0000256" key="7">
    <source>
        <dbReference type="ARBA" id="ARBA00022667"/>
    </source>
</evidence>
<keyword evidence="11" id="KW-0067">ATP-binding</keyword>
<dbReference type="Gene3D" id="3.40.50.300">
    <property type="entry name" value="P-loop containing nucleotide triphosphate hydrolases"/>
    <property type="match status" value="2"/>
</dbReference>
<gene>
    <name evidence="16" type="ORF">T459_15528</name>
</gene>
<evidence type="ECO:0000256" key="5">
    <source>
        <dbReference type="ARBA" id="ARBA00022490"/>
    </source>
</evidence>
<dbReference type="InterPro" id="IPR042197">
    <property type="entry name" value="Apaf_helical"/>
</dbReference>
<sequence>MAHASVASLIRTIESLFTSHLPMQSLICDRREELCALRVKVSSLEVFVNNFEKNNVSGEMTNFEVEVKEVASAVEYTIQLRLTETVGSRFFKGISNIWTRRKFRKSLQQLAKDIDHVWKESTKIQDKGKQVSKESLVRDFSSSTNDILNVNNNMVGRDDQKERLLEDLTGSYSGEPKVIAIVGMGGIGKTTLAKEVYYHESILRRFDVRAWATVSQQQNIKEILLSLLQSTIKMDDTIKTKGEAELEDMLQKCLKRKRYLIVLDDIWSCGVWDGVIRCFSTEDSAGSRILLTTRNDEVACYAGVENLSLRMSFMDQDESWSLFKSAAFSSEALPYEFETVGKQIADECHGLPLTIVLVAGLLKSKRAIEDWESVAKDVKSFLTNDLDEQCSRVLGLSYNHLTSNLKTCLLHFGIFPEDSKIPAKNLMRSWMAEGFLKLENDLEGEAEKCLQEHVDRCLVLVCKKSLDGTKIRSCKVHDLIYDLCIREIQRENIFIIVLGASDSQCQYLSKQKMQPFKHVTGDEISDNCSYGLYRALLTPVNRQLGHHENNDLLKRTRSIFSFHLQDSYYDILKFELIHFKLLKVLELRHRVIGNFPVQILSLIWWRYLSLLCHEENLDIPPEICRLWNLQTFIVQGRNIAQVDLWPKGDTWIFQTYKLSLTCLHVVARRRELLPASAKVFPSTLQKLKLENTFLHWSYMDIIAELPNLEVLMLMLMRFACDGKEWHPNVREFTRLKHLGLKGCLDLKEIPIEFAEIHTLQLIELPRCLPELGESAARIQKEQEDLGNNPVDVRISIPFDCYHSALLFSISSTERFQVITAKANVNIVDMAHASVASLTRTIESLLTFDSPMQSLIYDHREEFCTLHEKVISLEVFVKNFEKNNVSGEMTDFEVEVKEVTNAVEYTIQLRLTETLLNLGLKSQKKKAHRRFRQSLQQVAEDSDRIWKESTKIQDKGKEASKESTIQEFTSSSKDIQNVENSMVGRDDQRKRLVEDLTRSYSGEPKVIPIVGIGGIGKTTLANEVYNDACIRSHFDVCAWATVSQQHNVKEILLSLLRSTKAGTIDMNDEAGLANMLQKSLKGKRYLIVLDDMWKSKAWGAVRLRFLSENKGSGILLTTRNTEVAHYAAFANEALPSEFETIGKQIADNCHGLPLTIAVVAGLLKSKMAIEDWGNVANDVNSFVTNDPDKQCSRVLGLSYNHLTSDLKACLLHFGIFREDCDIPVKKLMRSWMAEGFLKLENDLEGEAEKCLQELVDRCLVLVCKKSLDGTKIRSCKVHDLIYDLCMREIQRENMFIMNDIVLDYSDSKRRYFSMQKIQPFKHVTGDKIDYCPYGLYRALLTPVHRQLGDHDNNAILKRTRSIFSFHLEDSIFPLDLKSEFIHFKLLKVLELRHREIDNFPLQILILIWLRYLSLQCIVNLYVPPEICRLWNLQTFIVQGPIRSVITLPEEIWGLMQLRHLKLPTFYLPNPPSVSADKGRHLDFSNIQTIS</sequence>
<keyword evidence="10" id="KW-0611">Plant defense</keyword>
<feature type="compositionally biased region" description="Basic and acidic residues" evidence="14">
    <location>
        <begin position="949"/>
        <end position="960"/>
    </location>
</feature>
<comment type="subcellular location">
    <subcellularLocation>
        <location evidence="3">Cytoplasm</location>
    </subcellularLocation>
    <subcellularLocation>
        <location evidence="2">Membrane</location>
        <topology evidence="2">Peripheral membrane protein</topology>
    </subcellularLocation>
</comment>
<evidence type="ECO:0000256" key="2">
    <source>
        <dbReference type="ARBA" id="ARBA00004170"/>
    </source>
</evidence>
<dbReference type="InterPro" id="IPR027417">
    <property type="entry name" value="P-loop_NTPase"/>
</dbReference>
<dbReference type="PRINTS" id="PR00364">
    <property type="entry name" value="DISEASERSIST"/>
</dbReference>
<accession>A0A2G2ZKL2</accession>
<dbReference type="GO" id="GO:0051607">
    <property type="term" value="P:defense response to virus"/>
    <property type="evidence" value="ECO:0007669"/>
    <property type="project" value="UniProtKB-ARBA"/>
</dbReference>
<dbReference type="InterPro" id="IPR036388">
    <property type="entry name" value="WH-like_DNA-bd_sf"/>
</dbReference>
<dbReference type="Gene3D" id="1.10.10.10">
    <property type="entry name" value="Winged helix-like DNA-binding domain superfamily/Winged helix DNA-binding domain"/>
    <property type="match status" value="2"/>
</dbReference>
<evidence type="ECO:0000256" key="10">
    <source>
        <dbReference type="ARBA" id="ARBA00022821"/>
    </source>
</evidence>
<dbReference type="InterPro" id="IPR058922">
    <property type="entry name" value="WHD_DRP"/>
</dbReference>
<dbReference type="InterPro" id="IPR032675">
    <property type="entry name" value="LRR_dom_sf"/>
</dbReference>
<dbReference type="InterPro" id="IPR038005">
    <property type="entry name" value="RX-like_CC"/>
</dbReference>
<evidence type="ECO:0000256" key="12">
    <source>
        <dbReference type="ARBA" id="ARBA00023054"/>
    </source>
</evidence>
<comment type="similarity">
    <text evidence="4">Belongs to the disease resistance NB-LRR family.</text>
</comment>
<keyword evidence="13" id="KW-0472">Membrane</keyword>
<evidence type="ECO:0000256" key="6">
    <source>
        <dbReference type="ARBA" id="ARBA00022614"/>
    </source>
</evidence>
<keyword evidence="5" id="KW-0963">Cytoplasm</keyword>
<comment type="function">
    <text evidence="1">Confers resistance to late blight (Phytophthora infestans) races carrying the avirulence gene Avr1. Resistance proteins guard the plant against pathogens that contain an appropriate avirulence protein via an indirect interaction with this avirulence protein. That triggers a defense system including the hypersensitive response, which restricts the pathogen growth.</text>
</comment>
<dbReference type="EMBL" id="AYRZ02000005">
    <property type="protein sequence ID" value="PHT82513.1"/>
    <property type="molecule type" value="Genomic_DNA"/>
</dbReference>
<dbReference type="PANTHER" id="PTHR23155">
    <property type="entry name" value="DISEASE RESISTANCE PROTEIN RP"/>
    <property type="match status" value="1"/>
</dbReference>
<evidence type="ECO:0000259" key="15">
    <source>
        <dbReference type="SMART" id="SM00382"/>
    </source>
</evidence>
<proteinExistence type="inferred from homology"/>
<dbReference type="Proteomes" id="UP000222542">
    <property type="component" value="Unassembled WGS sequence"/>
</dbReference>
<reference evidence="16 17" key="2">
    <citation type="journal article" date="2017" name="Genome Biol.">
        <title>New reference genome sequences of hot pepper reveal the massive evolution of plant disease-resistance genes by retroduplication.</title>
        <authorList>
            <person name="Kim S."/>
            <person name="Park J."/>
            <person name="Yeom S.I."/>
            <person name="Kim Y.M."/>
            <person name="Seo E."/>
            <person name="Kim K.T."/>
            <person name="Kim M.S."/>
            <person name="Lee J.M."/>
            <person name="Cheong K."/>
            <person name="Shin H.S."/>
            <person name="Kim S.B."/>
            <person name="Han K."/>
            <person name="Lee J."/>
            <person name="Park M."/>
            <person name="Lee H.A."/>
            <person name="Lee H.Y."/>
            <person name="Lee Y."/>
            <person name="Oh S."/>
            <person name="Lee J.H."/>
            <person name="Choi E."/>
            <person name="Choi E."/>
            <person name="Lee S.E."/>
            <person name="Jeon J."/>
            <person name="Kim H."/>
            <person name="Choi G."/>
            <person name="Song H."/>
            <person name="Lee J."/>
            <person name="Lee S.C."/>
            <person name="Kwon J.K."/>
            <person name="Lee H.Y."/>
            <person name="Koo N."/>
            <person name="Hong Y."/>
            <person name="Kim R.W."/>
            <person name="Kang W.H."/>
            <person name="Huh J.H."/>
            <person name="Kang B.C."/>
            <person name="Yang T.J."/>
            <person name="Lee Y.H."/>
            <person name="Bennetzen J.L."/>
            <person name="Choi D."/>
        </authorList>
    </citation>
    <scope>NUCLEOTIDE SEQUENCE [LARGE SCALE GENOMIC DNA]</scope>
    <source>
        <strain evidence="17">cv. CM334</strain>
    </source>
</reference>
<keyword evidence="9" id="KW-0547">Nucleotide-binding</keyword>
<organism evidence="16 17">
    <name type="scientific">Capsicum annuum</name>
    <name type="common">Capsicum pepper</name>
    <dbReference type="NCBI Taxonomy" id="4072"/>
    <lineage>
        <taxon>Eukaryota</taxon>
        <taxon>Viridiplantae</taxon>
        <taxon>Streptophyta</taxon>
        <taxon>Embryophyta</taxon>
        <taxon>Tracheophyta</taxon>
        <taxon>Spermatophyta</taxon>
        <taxon>Magnoliopsida</taxon>
        <taxon>eudicotyledons</taxon>
        <taxon>Gunneridae</taxon>
        <taxon>Pentapetalae</taxon>
        <taxon>asterids</taxon>
        <taxon>lamiids</taxon>
        <taxon>Solanales</taxon>
        <taxon>Solanaceae</taxon>
        <taxon>Solanoideae</taxon>
        <taxon>Capsiceae</taxon>
        <taxon>Capsicum</taxon>
    </lineage>
</organism>
<evidence type="ECO:0000256" key="4">
    <source>
        <dbReference type="ARBA" id="ARBA00008894"/>
    </source>
</evidence>
<keyword evidence="8" id="KW-0677">Repeat</keyword>
<keyword evidence="7" id="KW-0381">Hypersensitive response</keyword>
<keyword evidence="12" id="KW-0175">Coiled coil</keyword>
<dbReference type="GO" id="GO:0005524">
    <property type="term" value="F:ATP binding"/>
    <property type="evidence" value="ECO:0007669"/>
    <property type="project" value="UniProtKB-KW"/>
</dbReference>
<feature type="domain" description="AAA+ ATPase" evidence="15">
    <location>
        <begin position="175"/>
        <end position="318"/>
    </location>
</feature>
<dbReference type="FunFam" id="3.40.50.300:FF:001091">
    <property type="entry name" value="Probable disease resistance protein At1g61300"/>
    <property type="match status" value="2"/>
</dbReference>
<comment type="caution">
    <text evidence="16">The sequence shown here is derived from an EMBL/GenBank/DDBJ whole genome shotgun (WGS) entry which is preliminary data.</text>
</comment>
<keyword evidence="17" id="KW-1185">Reference proteome</keyword>
<dbReference type="CDD" id="cd14798">
    <property type="entry name" value="RX-CC_like"/>
    <property type="match status" value="2"/>
</dbReference>
<evidence type="ECO:0000256" key="13">
    <source>
        <dbReference type="ARBA" id="ARBA00023136"/>
    </source>
</evidence>
<evidence type="ECO:0000313" key="16">
    <source>
        <dbReference type="EMBL" id="PHT82513.1"/>
    </source>
</evidence>
<feature type="region of interest" description="Disordered" evidence="14">
    <location>
        <begin position="949"/>
        <end position="970"/>
    </location>
</feature>
<dbReference type="Pfam" id="PF23559">
    <property type="entry name" value="WHD_DRP"/>
    <property type="match status" value="2"/>
</dbReference>
<dbReference type="PANTHER" id="PTHR23155:SF1152">
    <property type="entry name" value="AAA+ ATPASE DOMAIN-CONTAINING PROTEIN"/>
    <property type="match status" value="1"/>
</dbReference>
<reference evidence="16 17" key="1">
    <citation type="journal article" date="2014" name="Nat. Genet.">
        <title>Genome sequence of the hot pepper provides insights into the evolution of pungency in Capsicum species.</title>
        <authorList>
            <person name="Kim S."/>
            <person name="Park M."/>
            <person name="Yeom S.I."/>
            <person name="Kim Y.M."/>
            <person name="Lee J.M."/>
            <person name="Lee H.A."/>
            <person name="Seo E."/>
            <person name="Choi J."/>
            <person name="Cheong K."/>
            <person name="Kim K.T."/>
            <person name="Jung K."/>
            <person name="Lee G.W."/>
            <person name="Oh S.K."/>
            <person name="Bae C."/>
            <person name="Kim S.B."/>
            <person name="Lee H.Y."/>
            <person name="Kim S.Y."/>
            <person name="Kim M.S."/>
            <person name="Kang B.C."/>
            <person name="Jo Y.D."/>
            <person name="Yang H.B."/>
            <person name="Jeong H.J."/>
            <person name="Kang W.H."/>
            <person name="Kwon J.K."/>
            <person name="Shin C."/>
            <person name="Lim J.Y."/>
            <person name="Park J.H."/>
            <person name="Huh J.H."/>
            <person name="Kim J.S."/>
            <person name="Kim B.D."/>
            <person name="Cohen O."/>
            <person name="Paran I."/>
            <person name="Suh M.C."/>
            <person name="Lee S.B."/>
            <person name="Kim Y.K."/>
            <person name="Shin Y."/>
            <person name="Noh S.J."/>
            <person name="Park J."/>
            <person name="Seo Y.S."/>
            <person name="Kwon S.Y."/>
            <person name="Kim H.A."/>
            <person name="Park J.M."/>
            <person name="Kim H.J."/>
            <person name="Choi S.B."/>
            <person name="Bosland P.W."/>
            <person name="Reeves G."/>
            <person name="Jo S.H."/>
            <person name="Lee B.W."/>
            <person name="Cho H.T."/>
            <person name="Choi H.S."/>
            <person name="Lee M.S."/>
            <person name="Yu Y."/>
            <person name="Do Choi Y."/>
            <person name="Park B.S."/>
            <person name="van Deynze A."/>
            <person name="Ashrafi H."/>
            <person name="Hill T."/>
            <person name="Kim W.T."/>
            <person name="Pai H.S."/>
            <person name="Ahn H.K."/>
            <person name="Yeam I."/>
            <person name="Giovannoni J.J."/>
            <person name="Rose J.K."/>
            <person name="Sorensen I."/>
            <person name="Lee S.J."/>
            <person name="Kim R.W."/>
            <person name="Choi I.Y."/>
            <person name="Choi B.S."/>
            <person name="Lim J.S."/>
            <person name="Lee Y.H."/>
            <person name="Choi D."/>
        </authorList>
    </citation>
    <scope>NUCLEOTIDE SEQUENCE [LARGE SCALE GENOMIC DNA]</scope>
    <source>
        <strain evidence="17">cv. CM334</strain>
    </source>
</reference>
<evidence type="ECO:0000256" key="9">
    <source>
        <dbReference type="ARBA" id="ARBA00022741"/>
    </source>
</evidence>
<dbReference type="Gene3D" id="3.80.10.10">
    <property type="entry name" value="Ribonuclease Inhibitor"/>
    <property type="match status" value="2"/>
</dbReference>
<dbReference type="InterPro" id="IPR002182">
    <property type="entry name" value="NB-ARC"/>
</dbReference>
<feature type="compositionally biased region" description="Polar residues" evidence="14">
    <location>
        <begin position="961"/>
        <end position="970"/>
    </location>
</feature>
<dbReference type="SUPFAM" id="SSF52058">
    <property type="entry name" value="L domain-like"/>
    <property type="match status" value="2"/>
</dbReference>
<evidence type="ECO:0000256" key="14">
    <source>
        <dbReference type="SAM" id="MobiDB-lite"/>
    </source>
</evidence>
<evidence type="ECO:0000256" key="3">
    <source>
        <dbReference type="ARBA" id="ARBA00004496"/>
    </source>
</evidence>
<dbReference type="InterPro" id="IPR044974">
    <property type="entry name" value="Disease_R_plants"/>
</dbReference>
<dbReference type="FunFam" id="1.10.10.10:FF:000322">
    <property type="entry name" value="Probable disease resistance protein At1g63360"/>
    <property type="match status" value="2"/>
</dbReference>
<dbReference type="SMART" id="SM00382">
    <property type="entry name" value="AAA"/>
    <property type="match status" value="2"/>
</dbReference>
<feature type="domain" description="AAA+ ATPase" evidence="15">
    <location>
        <begin position="1002"/>
        <end position="1145"/>
    </location>
</feature>
<evidence type="ECO:0000256" key="11">
    <source>
        <dbReference type="ARBA" id="ARBA00022840"/>
    </source>
</evidence>
<name>A0A2G2ZKL2_CAPAN</name>
<dbReference type="Pfam" id="PF00931">
    <property type="entry name" value="NB-ARC"/>
    <property type="match status" value="2"/>
</dbReference>